<dbReference type="AlphaFoldDB" id="A0A8S3X0D4"/>
<dbReference type="EMBL" id="CAJQZP010000810">
    <property type="protein sequence ID" value="CAG4986382.1"/>
    <property type="molecule type" value="Genomic_DNA"/>
</dbReference>
<sequence>MTTKADFPRQRLTWNVQMNEDVMRYYYKATRLEEHLIGHKAEMYRLFVLKYPELRERVTEQRVMDQTHQILCTCKIVTERLEQLKAKVAKELYPGRDVSENISVQEATVDASSEIIPDSLTELSTAPYEERREKMVENETLGILKEEFEKALIAFLGTNPLLRPTIGRQINSKKLAVAVNLMNTIIIPEHLAQVENTFDAIHTTTYAAGVAIVRSIGGKIGDSTVRVSTQRKTPAWERRLTHEVDTLRRQLGRLTQYMRGNRTKKVVATYYELQKDISKHTKYSAKSLPDRPNCIHKKTYECNSLTMSDLIDFHTCFYKHRDKRSQDAFILKHMTISKVAR</sequence>
<gene>
    <name evidence="1" type="ORF">PAPOLLO_LOCUS11235</name>
</gene>
<protein>
    <submittedName>
        <fullName evidence="1">(apollo) hypothetical protein</fullName>
    </submittedName>
</protein>
<comment type="caution">
    <text evidence="1">The sequence shown here is derived from an EMBL/GenBank/DDBJ whole genome shotgun (WGS) entry which is preliminary data.</text>
</comment>
<reference evidence="1" key="1">
    <citation type="submission" date="2021-04" db="EMBL/GenBank/DDBJ databases">
        <authorList>
            <person name="Tunstrom K."/>
        </authorList>
    </citation>
    <scope>NUCLEOTIDE SEQUENCE</scope>
</reference>
<dbReference type="Proteomes" id="UP000691718">
    <property type="component" value="Unassembled WGS sequence"/>
</dbReference>
<accession>A0A8S3X0D4</accession>
<dbReference type="OrthoDB" id="6779410at2759"/>
<organism evidence="1 2">
    <name type="scientific">Parnassius apollo</name>
    <name type="common">Apollo butterfly</name>
    <name type="synonym">Papilio apollo</name>
    <dbReference type="NCBI Taxonomy" id="110799"/>
    <lineage>
        <taxon>Eukaryota</taxon>
        <taxon>Metazoa</taxon>
        <taxon>Ecdysozoa</taxon>
        <taxon>Arthropoda</taxon>
        <taxon>Hexapoda</taxon>
        <taxon>Insecta</taxon>
        <taxon>Pterygota</taxon>
        <taxon>Neoptera</taxon>
        <taxon>Endopterygota</taxon>
        <taxon>Lepidoptera</taxon>
        <taxon>Glossata</taxon>
        <taxon>Ditrysia</taxon>
        <taxon>Papilionoidea</taxon>
        <taxon>Papilionidae</taxon>
        <taxon>Parnassiinae</taxon>
        <taxon>Parnassini</taxon>
        <taxon>Parnassius</taxon>
        <taxon>Parnassius</taxon>
    </lineage>
</organism>
<keyword evidence="2" id="KW-1185">Reference proteome</keyword>
<proteinExistence type="predicted"/>
<name>A0A8S3X0D4_PARAO</name>
<evidence type="ECO:0000313" key="1">
    <source>
        <dbReference type="EMBL" id="CAG4986382.1"/>
    </source>
</evidence>
<evidence type="ECO:0000313" key="2">
    <source>
        <dbReference type="Proteomes" id="UP000691718"/>
    </source>
</evidence>